<dbReference type="EMBL" id="AP025292">
    <property type="protein sequence ID" value="BDC99388.1"/>
    <property type="molecule type" value="Genomic_DNA"/>
</dbReference>
<dbReference type="Proteomes" id="UP001354989">
    <property type="component" value="Chromosome"/>
</dbReference>
<dbReference type="Pfam" id="PF13585">
    <property type="entry name" value="CHU_C"/>
    <property type="match status" value="1"/>
</dbReference>
<evidence type="ECO:0000256" key="1">
    <source>
        <dbReference type="SAM" id="SignalP"/>
    </source>
</evidence>
<dbReference type="InterPro" id="IPR000601">
    <property type="entry name" value="PKD_dom"/>
</dbReference>
<feature type="signal peptide" evidence="1">
    <location>
        <begin position="1"/>
        <end position="21"/>
    </location>
</feature>
<evidence type="ECO:0000313" key="4">
    <source>
        <dbReference type="Proteomes" id="UP001354989"/>
    </source>
</evidence>
<accession>A0ABM7VFD6</accession>
<name>A0ABM7VFD6_9BACT</name>
<proteinExistence type="predicted"/>
<dbReference type="PROSITE" id="PS50093">
    <property type="entry name" value="PKD"/>
    <property type="match status" value="1"/>
</dbReference>
<evidence type="ECO:0000259" key="2">
    <source>
        <dbReference type="PROSITE" id="PS50093"/>
    </source>
</evidence>
<dbReference type="InterPro" id="IPR035986">
    <property type="entry name" value="PKD_dom_sf"/>
</dbReference>
<evidence type="ECO:0000313" key="3">
    <source>
        <dbReference type="EMBL" id="BDC99388.1"/>
    </source>
</evidence>
<dbReference type="RefSeq" id="WP_338396763.1">
    <property type="nucleotide sequence ID" value="NZ_AP025292.1"/>
</dbReference>
<gene>
    <name evidence="3" type="ORF">PEPS_16690</name>
</gene>
<keyword evidence="1" id="KW-0732">Signal</keyword>
<dbReference type="InterPro" id="IPR013783">
    <property type="entry name" value="Ig-like_fold"/>
</dbReference>
<reference evidence="3 4" key="1">
    <citation type="submission" date="2021-12" db="EMBL/GenBank/DDBJ databases">
        <title>Genome sequencing of bacteria with rrn-lacking chromosome and rrn-plasmid.</title>
        <authorList>
            <person name="Anda M."/>
            <person name="Iwasaki W."/>
        </authorList>
    </citation>
    <scope>NUCLEOTIDE SEQUENCE [LARGE SCALE GENOMIC DNA]</scope>
    <source>
        <strain evidence="3 4">NBRC 101262</strain>
    </source>
</reference>
<dbReference type="SUPFAM" id="SSF49299">
    <property type="entry name" value="PKD domain"/>
    <property type="match status" value="1"/>
</dbReference>
<dbReference type="Gene3D" id="2.60.40.10">
    <property type="entry name" value="Immunoglobulins"/>
    <property type="match status" value="1"/>
</dbReference>
<keyword evidence="4" id="KW-1185">Reference proteome</keyword>
<organism evidence="3 4">
    <name type="scientific">Persicobacter psychrovividus</name>
    <dbReference type="NCBI Taxonomy" id="387638"/>
    <lineage>
        <taxon>Bacteria</taxon>
        <taxon>Pseudomonadati</taxon>
        <taxon>Bacteroidota</taxon>
        <taxon>Cytophagia</taxon>
        <taxon>Cytophagales</taxon>
        <taxon>Persicobacteraceae</taxon>
        <taxon>Persicobacter</taxon>
    </lineage>
</organism>
<feature type="domain" description="PKD" evidence="2">
    <location>
        <begin position="1030"/>
        <end position="1065"/>
    </location>
</feature>
<sequence>MNIRLYHLLITLLMIPSFVYAQGQSQRHWFLHNQQWDFSKGGQFPQAPQNINALNTSGNTSVAIDGFTGDWYFYTDGQNFFYRDASGATQTVNLPQKSTNNNQRVVSAPENGNVGADYLFWVNNNGNLYQYRVAIDDATNTASAPVLDPATPIKTNVGPAMTVISQVAQGNTLLYLLIQNTTDRSLALLDISDNLNELERTETYGATFQNFEWTPPTTKQIPNPADPSGQPLTIFIAGKIALTPLSANNIFFADFWFEVDPAIGADQLISKADEEVFNRDAVSFYDTEWANDSTLLVSADNAILEVDINAMVSNGNYNNILEGTGANNIKGIQMGPDGFIYFLHGGNQLGRLRTTDDGRIIDRFIDINHTFGNGSAVSNNADQFPQFAPPRVENIQVALIPTDETICDKQKNQLHAEVTRNGAPISADNYFWLDDIGIAGVIPTFTPQDAPSGNANIAVEVGGVIYTGGGTYNTAQNELDENSIIKDTSQDLSQQQGGGGQGGGGGGNAVGMRYVQDTLMCAPPFVAWANDSNIDAVYWYNRSQNPSDSIMDPGNYWVKAYSGGCHVTATVQVRMIKEEDGGGYVNDTTQMDNIGQWYFGNTPGLDFNTDKFGDQAPQPITAEGLNMSAEDDVETVYDANGRAFFVTDGDRLWIATDTSGTNFQEVTGLKIGGDAQLGSSVAVVPVPEDDTKYYVFATKKKDNTPAESREYEVRYSLIDIATFDQNTRSIVIKAIANDILLMESASRRLISDNNYLIAHEYNNSNFRVFPVSAQGLGNPVISSVGRSHTDELLVNYGEIGIFDIPDVGQVTKVALAVKDENDGKNYLDLFDLNPKLNDYDSTLVTGDSAPAYIPTVGEDMLYNPIAVPLGEDALEAYGLEFNGNFVMVSLKGNGNSKVFGASLDYPIFRENAQDELKSEAEQINAIIKTTSDAGGTIGEISTAPNNTIYIANQNSTTLKEINGIGLTEGGQLNLTISDSQLTLDSNSKLGLPAFTLQGGSGSGGEPSLEAEDVCLGDSATFSLNMGDYYTTAPNYTLEWSFGDGNSAVIDSTTEATHLYANADTYFYIVNWKNHCSTGNYSFNPVLTDTITINPAVPDDQWGVLDGEKICQDKEFTAFIGDDTGFSISWENRGLPVFDTNTIQVDTENELFHNEFFLIKVEDPNGCLAEKEVFFESPLVDAGFPDSTYCKGTSDVILSSGISVLYDYRWAVENNPANTPNYGPKENKNTFPVDTDVPGDFVYYMEVTDPDDPTCMVEISAAIKVVDIYDEEPTITDATSCGDLGEAVFQQGNIPFDRLTFLWSPDAVNQTQASASTVTFEAESGGYTATLTDNLYKCETVVPVNIGNDDITFTLSIEENCSSANYGKITINGLADPGTYTIALKNVTTGDSTIVAINNILATNPGDYQVVAFKTATPSCQSAEGIKLKEPDLNLALSSEDLKGCIDTQGVAFNVSASGSDFSATSTFSGTYLPDNSTIVLQDGENFLTNENADSLMVTVKSNQCEVSKSIPVEISAGPEDFNIDRQGDKCDGEITLTADQPDYSYSWKDPLNNIVAQGATFIATVNAEVGDYTITARDKATGCTTEKTENIEIAQKIGLALTGKTRCEGSDEPINVASNTDSKFNEELSYEWFEGILPNGNKLNDSENTINYTGADSVVYLIATSTASQCKDTATFNILELKATLINPQVLGINPAYCFFDDEQIPLDSVIYPGKFETYEWFNLDNNNVISIEPALPIDENEDLIGQIEGTFNNAAGCPATMVFNVINRCTPTVVFPNAFAPKGNFTGDKAERGKIFSVEYEKNLDPNKFVIEIYNRWGEKIFRSDDYITFKEDGWDGFDRSGKEMPAGAYSYVVRFGSITENSPIEEKRGSVLLIR</sequence>
<protein>
    <recommendedName>
        <fullName evidence="2">PKD domain-containing protein</fullName>
    </recommendedName>
</protein>
<feature type="chain" id="PRO_5045588932" description="PKD domain-containing protein" evidence="1">
    <location>
        <begin position="22"/>
        <end position="1877"/>
    </location>
</feature>